<dbReference type="PANTHER" id="PTHR11728">
    <property type="entry name" value="GLYCEROL-3-PHOSPHATE DEHYDROGENASE"/>
    <property type="match status" value="1"/>
</dbReference>
<dbReference type="GO" id="GO:0005829">
    <property type="term" value="C:cytosol"/>
    <property type="evidence" value="ECO:0007669"/>
    <property type="project" value="TreeGrafter"/>
</dbReference>
<feature type="binding site" evidence="13">
    <location>
        <begin position="228"/>
        <end position="229"/>
    </location>
    <ligand>
        <name>substrate</name>
    </ligand>
</feature>
<dbReference type="Pfam" id="PF01210">
    <property type="entry name" value="NAD_Gly3P_dh_N"/>
    <property type="match status" value="1"/>
</dbReference>
<dbReference type="FunFam" id="1.10.1040.10:FF:000025">
    <property type="entry name" value="Glycerol-3-phosphate dehydrogenase [NAD(P)+]"/>
    <property type="match status" value="1"/>
</dbReference>
<name>A0A6S6S1U6_9BACT</name>
<dbReference type="InterPro" id="IPR011128">
    <property type="entry name" value="G3P_DH_NAD-dep_N"/>
</dbReference>
<dbReference type="PANTHER" id="PTHR11728:SF1">
    <property type="entry name" value="GLYCEROL-3-PHOSPHATE DEHYDROGENASE [NAD(+)] 2, CHLOROPLASTIC"/>
    <property type="match status" value="1"/>
</dbReference>
<comment type="pathway">
    <text evidence="11">Membrane lipid metabolism; glycerophospholipid metabolism.</text>
</comment>
<comment type="function">
    <text evidence="11">Catalyzes the reduction of the glycolytic intermediate dihydroxyacetone phosphate (DHAP) to sn-glycerol 3-phosphate (G3P), the key precursor for phospholipid synthesis.</text>
</comment>
<dbReference type="HAMAP" id="MF_00394">
    <property type="entry name" value="NAD_Glyc3P_dehydrog"/>
    <property type="match status" value="1"/>
</dbReference>
<evidence type="ECO:0000256" key="10">
    <source>
        <dbReference type="ARBA" id="ARBA00023264"/>
    </source>
</evidence>
<feature type="binding site" evidence="11">
    <location>
        <position position="83"/>
    </location>
    <ligand>
        <name>NADPH</name>
        <dbReference type="ChEBI" id="CHEBI:57783"/>
    </ligand>
</feature>
<accession>A0A6S6S1U6</accession>
<keyword evidence="6 11" id="KW-0560">Oxidoreductase</keyword>
<keyword evidence="10 11" id="KW-1208">Phospholipid metabolism</keyword>
<dbReference type="GO" id="GO:0047952">
    <property type="term" value="F:glycerol-3-phosphate dehydrogenase [NAD(P)+] activity"/>
    <property type="evidence" value="ECO:0007669"/>
    <property type="project" value="UniProtKB-UniRule"/>
</dbReference>
<feature type="domain" description="Glycerol-3-phosphate dehydrogenase NAD-dependent C-terminal" evidence="16">
    <location>
        <begin position="153"/>
        <end position="287"/>
    </location>
</feature>
<feature type="binding site" evidence="11">
    <location>
        <position position="114"/>
    </location>
    <ligand>
        <name>NADPH</name>
        <dbReference type="ChEBI" id="CHEBI:57783"/>
    </ligand>
</feature>
<feature type="binding site" evidence="11">
    <location>
        <position position="110"/>
    </location>
    <ligand>
        <name>sn-glycerol 3-phosphate</name>
        <dbReference type="ChEBI" id="CHEBI:57597"/>
    </ligand>
</feature>
<feature type="binding site" evidence="14">
    <location>
        <begin position="12"/>
        <end position="17"/>
    </location>
    <ligand>
        <name>NAD(+)</name>
        <dbReference type="ChEBI" id="CHEBI:57540"/>
    </ligand>
</feature>
<feature type="binding site" evidence="11">
    <location>
        <position position="227"/>
    </location>
    <ligand>
        <name>sn-glycerol 3-phosphate</name>
        <dbReference type="ChEBI" id="CHEBI:57597"/>
    </ligand>
</feature>
<evidence type="ECO:0000256" key="3">
    <source>
        <dbReference type="ARBA" id="ARBA00022516"/>
    </source>
</evidence>
<comment type="catalytic activity">
    <reaction evidence="11">
        <text>sn-glycerol 3-phosphate + NADP(+) = dihydroxyacetone phosphate + NADPH + H(+)</text>
        <dbReference type="Rhea" id="RHEA:11096"/>
        <dbReference type="ChEBI" id="CHEBI:15378"/>
        <dbReference type="ChEBI" id="CHEBI:57597"/>
        <dbReference type="ChEBI" id="CHEBI:57642"/>
        <dbReference type="ChEBI" id="CHEBI:57783"/>
        <dbReference type="ChEBI" id="CHEBI:58349"/>
        <dbReference type="EC" id="1.1.1.94"/>
    </reaction>
</comment>
<keyword evidence="7 11" id="KW-0520">NAD</keyword>
<feature type="binding site" evidence="14">
    <location>
        <position position="114"/>
    </location>
    <ligand>
        <name>NAD(+)</name>
        <dbReference type="ChEBI" id="CHEBI:57540"/>
    </ligand>
</feature>
<evidence type="ECO:0000256" key="9">
    <source>
        <dbReference type="ARBA" id="ARBA00023209"/>
    </source>
</evidence>
<comment type="catalytic activity">
    <reaction evidence="11">
        <text>sn-glycerol 3-phosphate + NAD(+) = dihydroxyacetone phosphate + NADH + H(+)</text>
        <dbReference type="Rhea" id="RHEA:11092"/>
        <dbReference type="ChEBI" id="CHEBI:15378"/>
        <dbReference type="ChEBI" id="CHEBI:57540"/>
        <dbReference type="ChEBI" id="CHEBI:57597"/>
        <dbReference type="ChEBI" id="CHEBI:57642"/>
        <dbReference type="ChEBI" id="CHEBI:57945"/>
        <dbReference type="EC" id="1.1.1.94"/>
    </reaction>
</comment>
<evidence type="ECO:0000256" key="7">
    <source>
        <dbReference type="ARBA" id="ARBA00023027"/>
    </source>
</evidence>
<keyword evidence="5 11" id="KW-0521">NADP</keyword>
<dbReference type="PROSITE" id="PS00957">
    <property type="entry name" value="NAD_G3PDH"/>
    <property type="match status" value="1"/>
</dbReference>
<evidence type="ECO:0000256" key="5">
    <source>
        <dbReference type="ARBA" id="ARBA00022857"/>
    </source>
</evidence>
<feature type="domain" description="Glycerol-3-phosphate dehydrogenase NAD-dependent N-terminal" evidence="15">
    <location>
        <begin position="49"/>
        <end position="134"/>
    </location>
</feature>
<dbReference type="GO" id="GO:0046168">
    <property type="term" value="P:glycerol-3-phosphate catabolic process"/>
    <property type="evidence" value="ECO:0007669"/>
    <property type="project" value="InterPro"/>
</dbReference>
<evidence type="ECO:0000256" key="4">
    <source>
        <dbReference type="ARBA" id="ARBA00022741"/>
    </source>
</evidence>
<dbReference type="SUPFAM" id="SSF48179">
    <property type="entry name" value="6-phosphogluconate dehydrogenase C-terminal domain-like"/>
    <property type="match status" value="1"/>
</dbReference>
<feature type="binding site" evidence="11">
    <location>
        <position position="35"/>
    </location>
    <ligand>
        <name>NADPH</name>
        <dbReference type="ChEBI" id="CHEBI:57783"/>
    </ligand>
</feature>
<dbReference type="Gene3D" id="1.10.1040.10">
    <property type="entry name" value="N-(1-d-carboxylethyl)-l-norvaline Dehydrogenase, domain 2"/>
    <property type="match status" value="1"/>
</dbReference>
<dbReference type="UniPathway" id="UPA00940"/>
<feature type="binding site" evidence="11">
    <location>
        <position position="164"/>
    </location>
    <ligand>
        <name>sn-glycerol 3-phosphate</name>
        <dbReference type="ChEBI" id="CHEBI:57597"/>
    </ligand>
</feature>
<dbReference type="GO" id="GO:0005975">
    <property type="term" value="P:carbohydrate metabolic process"/>
    <property type="evidence" value="ECO:0007669"/>
    <property type="project" value="InterPro"/>
</dbReference>
<feature type="binding site" evidence="11">
    <location>
        <position position="16"/>
    </location>
    <ligand>
        <name>NADPH</name>
        <dbReference type="ChEBI" id="CHEBI:57783"/>
    </ligand>
</feature>
<evidence type="ECO:0000256" key="11">
    <source>
        <dbReference type="HAMAP-Rule" id="MF_00394"/>
    </source>
</evidence>
<dbReference type="InterPro" id="IPR036291">
    <property type="entry name" value="NAD(P)-bd_dom_sf"/>
</dbReference>
<dbReference type="EC" id="1.1.1.94" evidence="11"/>
<feature type="binding site" evidence="14">
    <location>
        <position position="228"/>
    </location>
    <ligand>
        <name>NAD(+)</name>
        <dbReference type="ChEBI" id="CHEBI:57540"/>
    </ligand>
</feature>
<evidence type="ECO:0000256" key="14">
    <source>
        <dbReference type="PIRSR" id="PIRSR000114-3"/>
    </source>
</evidence>
<protein>
    <recommendedName>
        <fullName evidence="11">Glycerol-3-phosphate dehydrogenase [NAD(P)+]</fullName>
        <ecNumber evidence="11">1.1.1.94</ecNumber>
    </recommendedName>
    <alternativeName>
        <fullName evidence="11">NAD(P)(+)-dependent glycerol-3-phosphate dehydrogenase</fullName>
    </alternativeName>
    <alternativeName>
        <fullName evidence="11">NAD(P)H-dependent dihydroxyacetone-phosphate reductase</fullName>
    </alternativeName>
</protein>
<dbReference type="InterPro" id="IPR013328">
    <property type="entry name" value="6PGD_dom2"/>
</dbReference>
<comment type="similarity">
    <text evidence="1 11">Belongs to the NAD-dependent glycerol-3-phosphate dehydrogenase family.</text>
</comment>
<dbReference type="InterPro" id="IPR006168">
    <property type="entry name" value="G3P_DH_NAD-dep"/>
</dbReference>
<evidence type="ECO:0000259" key="16">
    <source>
        <dbReference type="Pfam" id="PF07479"/>
    </source>
</evidence>
<evidence type="ECO:0000256" key="8">
    <source>
        <dbReference type="ARBA" id="ARBA00023098"/>
    </source>
</evidence>
<dbReference type="EMBL" id="CACVAW010000009">
    <property type="protein sequence ID" value="CAA6802331.1"/>
    <property type="molecule type" value="Genomic_DNA"/>
</dbReference>
<feature type="binding site" evidence="11">
    <location>
        <position position="254"/>
    </location>
    <ligand>
        <name>NADPH</name>
        <dbReference type="ChEBI" id="CHEBI:57783"/>
    </ligand>
</feature>
<feature type="binding site" evidence="11">
    <location>
        <position position="228"/>
    </location>
    <ligand>
        <name>NADPH</name>
        <dbReference type="ChEBI" id="CHEBI:57783"/>
    </ligand>
</feature>
<dbReference type="AlphaFoldDB" id="A0A6S6S1U6"/>
<dbReference type="SUPFAM" id="SSF51735">
    <property type="entry name" value="NAD(P)-binding Rossmann-fold domains"/>
    <property type="match status" value="1"/>
</dbReference>
<dbReference type="InterPro" id="IPR008927">
    <property type="entry name" value="6-PGluconate_DH-like_C_sf"/>
</dbReference>
<sequence length="297" mass="32272">MGIAESSIGIIGAGKWGNALKFAISQNNKVLITSRTFRDTQDFVSNSDITKCEYLIYVMSSNHIGDWCEKLQLKNQKLLIASKGITTNGEFLHDIVKKYLPEKNIAYLSGPSFASEVMQSLPTAVVVNSTNKKLANTYSSFFPDFIKTYQSSDILGAEIAGAYKNVIAIASGICDGLGLGNNARAALLCRGLVEMARFGEYFGADAKTFLDLSGMGDLVLSATSVMSRNYRVGLGLAQEKSIENILKELGEIAEGIQTTKSIQLLSSKHKIYTPIVNEVFDVLNGKDPKISLKDLLS</sequence>
<keyword evidence="9 11" id="KW-0594">Phospholipid biosynthesis</keyword>
<feature type="binding site" evidence="11">
    <location>
        <position position="252"/>
    </location>
    <ligand>
        <name>NADPH</name>
        <dbReference type="ChEBI" id="CHEBI:57783"/>
    </ligand>
</feature>
<dbReference type="PIRSF" id="PIRSF000114">
    <property type="entry name" value="Glycerol-3-P_dh"/>
    <property type="match status" value="1"/>
</dbReference>
<feature type="binding site" evidence="11">
    <location>
        <position position="112"/>
    </location>
    <ligand>
        <name>sn-glycerol 3-phosphate</name>
        <dbReference type="ChEBI" id="CHEBI:57597"/>
    </ligand>
</feature>
<dbReference type="NCBIfam" id="NF000943">
    <property type="entry name" value="PRK00094.2-1"/>
    <property type="match status" value="1"/>
</dbReference>
<dbReference type="Gene3D" id="3.40.50.720">
    <property type="entry name" value="NAD(P)-binding Rossmann-like Domain"/>
    <property type="match status" value="1"/>
</dbReference>
<keyword evidence="4 11" id="KW-0547">Nucleotide-binding</keyword>
<gene>
    <name evidence="11" type="primary">gpsA</name>
    <name evidence="17" type="ORF">HELGO_WM11585</name>
</gene>
<comment type="subcellular location">
    <subcellularLocation>
        <location evidence="11">Cytoplasm</location>
    </subcellularLocation>
</comment>
<comment type="caution">
    <text evidence="11">Lacks conserved residue(s) required for the propagation of feature annotation.</text>
</comment>
<dbReference type="InterPro" id="IPR006109">
    <property type="entry name" value="G3P_DH_NAD-dep_C"/>
</dbReference>
<feature type="binding site" evidence="11">
    <location>
        <position position="228"/>
    </location>
    <ligand>
        <name>sn-glycerol 3-phosphate</name>
        <dbReference type="ChEBI" id="CHEBI:57597"/>
    </ligand>
</feature>
<dbReference type="NCBIfam" id="NF000940">
    <property type="entry name" value="PRK00094.1-2"/>
    <property type="match status" value="1"/>
</dbReference>
<proteinExistence type="inferred from homology"/>
<feature type="binding site" evidence="13">
    <location>
        <position position="83"/>
    </location>
    <ligand>
        <name>substrate</name>
    </ligand>
</feature>
<evidence type="ECO:0000259" key="15">
    <source>
        <dbReference type="Pfam" id="PF01210"/>
    </source>
</evidence>
<keyword evidence="8 11" id="KW-0443">Lipid metabolism</keyword>
<feature type="binding site" evidence="11">
    <location>
        <position position="83"/>
    </location>
    <ligand>
        <name>sn-glycerol 3-phosphate</name>
        <dbReference type="ChEBI" id="CHEBI:57597"/>
    </ligand>
</feature>
<evidence type="ECO:0000256" key="13">
    <source>
        <dbReference type="PIRSR" id="PIRSR000114-2"/>
    </source>
</evidence>
<keyword evidence="3 11" id="KW-0444">Lipid biosynthesis</keyword>
<reference evidence="17" key="1">
    <citation type="submission" date="2020-01" db="EMBL/GenBank/DDBJ databases">
        <authorList>
            <person name="Meier V. D."/>
            <person name="Meier V D."/>
        </authorList>
    </citation>
    <scope>NUCLEOTIDE SEQUENCE</scope>
    <source>
        <strain evidence="17">HLG_WM_MAG_12</strain>
    </source>
</reference>
<evidence type="ECO:0000256" key="2">
    <source>
        <dbReference type="ARBA" id="ARBA00022490"/>
    </source>
</evidence>
<evidence type="ECO:0000256" key="12">
    <source>
        <dbReference type="PIRSR" id="PIRSR000114-1"/>
    </source>
</evidence>
<feature type="active site" description="Proton acceptor" evidence="11 12">
    <location>
        <position position="164"/>
    </location>
</feature>
<evidence type="ECO:0000256" key="6">
    <source>
        <dbReference type="ARBA" id="ARBA00023002"/>
    </source>
</evidence>
<feature type="binding site" evidence="11">
    <location>
        <position position="217"/>
    </location>
    <ligand>
        <name>sn-glycerol 3-phosphate</name>
        <dbReference type="ChEBI" id="CHEBI:57597"/>
    </ligand>
</feature>
<dbReference type="Pfam" id="PF07479">
    <property type="entry name" value="NAD_Gly3P_dh_C"/>
    <property type="match status" value="1"/>
</dbReference>
<feature type="binding site" evidence="11">
    <location>
        <position position="229"/>
    </location>
    <ligand>
        <name>sn-glycerol 3-phosphate</name>
        <dbReference type="ChEBI" id="CHEBI:57597"/>
    </ligand>
</feature>
<dbReference type="GO" id="GO:0051287">
    <property type="term" value="F:NAD binding"/>
    <property type="evidence" value="ECO:0007669"/>
    <property type="project" value="InterPro"/>
</dbReference>
<evidence type="ECO:0000313" key="17">
    <source>
        <dbReference type="EMBL" id="CAA6802331.1"/>
    </source>
</evidence>
<keyword evidence="2 11" id="KW-0963">Cytoplasm</keyword>
<organism evidence="17">
    <name type="scientific">uncultured Campylobacterales bacterium</name>
    <dbReference type="NCBI Taxonomy" id="352960"/>
    <lineage>
        <taxon>Bacteria</taxon>
        <taxon>Pseudomonadati</taxon>
        <taxon>Campylobacterota</taxon>
        <taxon>Epsilonproteobacteria</taxon>
        <taxon>Campylobacterales</taxon>
        <taxon>environmental samples</taxon>
    </lineage>
</organism>
<dbReference type="GO" id="GO:0006650">
    <property type="term" value="P:glycerophospholipid metabolic process"/>
    <property type="evidence" value="ECO:0007669"/>
    <property type="project" value="UniProtKB-UniRule"/>
</dbReference>
<dbReference type="GO" id="GO:0008654">
    <property type="term" value="P:phospholipid biosynthetic process"/>
    <property type="evidence" value="ECO:0007669"/>
    <property type="project" value="UniProtKB-KW"/>
</dbReference>
<dbReference type="GO" id="GO:0046167">
    <property type="term" value="P:glycerol-3-phosphate biosynthetic process"/>
    <property type="evidence" value="ECO:0007669"/>
    <property type="project" value="UniProtKB-UniRule"/>
</dbReference>
<evidence type="ECO:0000256" key="1">
    <source>
        <dbReference type="ARBA" id="ARBA00011009"/>
    </source>
</evidence>